<dbReference type="Proteomes" id="UP000190626">
    <property type="component" value="Unassembled WGS sequence"/>
</dbReference>
<dbReference type="PANTHER" id="PTHR16222">
    <property type="entry name" value="ADP-RIBOSYLGLYCOHYDROLASE"/>
    <property type="match status" value="1"/>
</dbReference>
<accession>A0A1V4HN05</accession>
<reference evidence="3" key="1">
    <citation type="submission" date="2016-07" db="EMBL/GenBank/DDBJ databases">
        <authorList>
            <person name="Florea S."/>
            <person name="Webb J.S."/>
            <person name="Jaromczyk J."/>
            <person name="Schardl C.L."/>
        </authorList>
    </citation>
    <scope>NUCLEOTIDE SEQUENCE [LARGE SCALE GENOMIC DNA]</scope>
    <source>
        <strain evidence="3">CY1</strain>
    </source>
</reference>
<proteinExistence type="predicted"/>
<dbReference type="Pfam" id="PF03747">
    <property type="entry name" value="ADP_ribosyl_GH"/>
    <property type="match status" value="1"/>
</dbReference>
<dbReference type="InterPro" id="IPR050792">
    <property type="entry name" value="ADP-ribosylglycohydrolase"/>
</dbReference>
<dbReference type="InterPro" id="IPR036705">
    <property type="entry name" value="Ribosyl_crysJ1_sf"/>
</dbReference>
<feature type="binding site" evidence="1">
    <location>
        <position position="222"/>
    </location>
    <ligand>
        <name>Mg(2+)</name>
        <dbReference type="ChEBI" id="CHEBI:18420"/>
        <label>1</label>
    </ligand>
</feature>
<dbReference type="Gene3D" id="1.10.4080.10">
    <property type="entry name" value="ADP-ribosylation/Crystallin J1"/>
    <property type="match status" value="1"/>
</dbReference>
<keyword evidence="1" id="KW-0460">Magnesium</keyword>
<dbReference type="PANTHER" id="PTHR16222:SF12">
    <property type="entry name" value="ADP-RIBOSYLGLYCOHYDROLASE-RELATED"/>
    <property type="match status" value="1"/>
</dbReference>
<evidence type="ECO:0000313" key="3">
    <source>
        <dbReference type="Proteomes" id="UP000190626"/>
    </source>
</evidence>
<comment type="caution">
    <text evidence="2">The sequence shown here is derived from an EMBL/GenBank/DDBJ whole genome shotgun (WGS) entry which is preliminary data.</text>
</comment>
<dbReference type="OrthoDB" id="9814572at2"/>
<dbReference type="RefSeq" id="WP_079411535.1">
    <property type="nucleotide sequence ID" value="NZ_MBTG01000008.1"/>
</dbReference>
<sequence>MLGAVIGDVIGSIFEWHNTKSTDFKLYDRFTRFTDDTVLTVAVADAILNKKKHPIRLLDHLDSKRLYASKLRQYARWYPNVGYGQNFEAWAMNKESKPYRSYGNGSAMRVSPIGFAFNSIEEVLVESRRSALVTHNHRQGIRGAQAIASAVFLARSNHSKDEIRTFIQQRFKYNLKQKLDEIRPTYMFDPSCQGSVPQAIIAFLESTNFEDAIRKAISIGGDSDTIACMTGGIAQAFYKEIPKDIVSEVMLKLDLKLRQVIGLFNDEYKISL</sequence>
<dbReference type="AlphaFoldDB" id="A0A1V4HN05"/>
<dbReference type="GO" id="GO:0046872">
    <property type="term" value="F:metal ion binding"/>
    <property type="evidence" value="ECO:0007669"/>
    <property type="project" value="UniProtKB-KW"/>
</dbReference>
<evidence type="ECO:0008006" key="4">
    <source>
        <dbReference type="Google" id="ProtNLM"/>
    </source>
</evidence>
<feature type="binding site" evidence="1">
    <location>
        <position position="224"/>
    </location>
    <ligand>
        <name>Mg(2+)</name>
        <dbReference type="ChEBI" id="CHEBI:18420"/>
        <label>1</label>
    </ligand>
</feature>
<gene>
    <name evidence="2" type="ORF">BC351_22250</name>
</gene>
<keyword evidence="3" id="KW-1185">Reference proteome</keyword>
<dbReference type="SUPFAM" id="SSF101478">
    <property type="entry name" value="ADP-ribosylglycohydrolase"/>
    <property type="match status" value="1"/>
</dbReference>
<feature type="binding site" evidence="1">
    <location>
        <position position="34"/>
    </location>
    <ligand>
        <name>Mg(2+)</name>
        <dbReference type="ChEBI" id="CHEBI:18420"/>
        <label>1</label>
    </ligand>
</feature>
<name>A0A1V4HN05_9BACL</name>
<organism evidence="2 3">
    <name type="scientific">Paenibacillus ferrarius</name>
    <dbReference type="NCBI Taxonomy" id="1469647"/>
    <lineage>
        <taxon>Bacteria</taxon>
        <taxon>Bacillati</taxon>
        <taxon>Bacillota</taxon>
        <taxon>Bacilli</taxon>
        <taxon>Bacillales</taxon>
        <taxon>Paenibacillaceae</taxon>
        <taxon>Paenibacillus</taxon>
    </lineage>
</organism>
<feature type="binding site" evidence="1">
    <location>
        <position position="36"/>
    </location>
    <ligand>
        <name>Mg(2+)</name>
        <dbReference type="ChEBI" id="CHEBI:18420"/>
        <label>1</label>
    </ligand>
</feature>
<dbReference type="EMBL" id="MBTG01000008">
    <property type="protein sequence ID" value="OPH59051.1"/>
    <property type="molecule type" value="Genomic_DNA"/>
</dbReference>
<evidence type="ECO:0000256" key="1">
    <source>
        <dbReference type="PIRSR" id="PIRSR605502-1"/>
    </source>
</evidence>
<dbReference type="InterPro" id="IPR005502">
    <property type="entry name" value="Ribosyl_crysJ1"/>
</dbReference>
<protein>
    <recommendedName>
        <fullName evidence="4">ADP-ribosylglycohydrolase</fullName>
    </recommendedName>
</protein>
<comment type="cofactor">
    <cofactor evidence="1">
        <name>Mg(2+)</name>
        <dbReference type="ChEBI" id="CHEBI:18420"/>
    </cofactor>
    <text evidence="1">Binds 2 magnesium ions per subunit.</text>
</comment>
<feature type="binding site" evidence="1">
    <location>
        <position position="225"/>
    </location>
    <ligand>
        <name>Mg(2+)</name>
        <dbReference type="ChEBI" id="CHEBI:18420"/>
        <label>1</label>
    </ligand>
</feature>
<keyword evidence="1" id="KW-0479">Metal-binding</keyword>
<feature type="binding site" evidence="1">
    <location>
        <position position="35"/>
    </location>
    <ligand>
        <name>Mg(2+)</name>
        <dbReference type="ChEBI" id="CHEBI:18420"/>
        <label>1</label>
    </ligand>
</feature>
<evidence type="ECO:0000313" key="2">
    <source>
        <dbReference type="EMBL" id="OPH59051.1"/>
    </source>
</evidence>